<dbReference type="AlphaFoldDB" id="A0AAN8R968"/>
<dbReference type="PANTHER" id="PTHR24201">
    <property type="entry name" value="ANK_REP_REGION DOMAIN-CONTAINING PROTEIN"/>
    <property type="match status" value="1"/>
</dbReference>
<dbReference type="EMBL" id="JAGTTL010000001">
    <property type="protein sequence ID" value="KAK6328818.1"/>
    <property type="molecule type" value="Genomic_DNA"/>
</dbReference>
<evidence type="ECO:0000256" key="2">
    <source>
        <dbReference type="ARBA" id="ARBA00023043"/>
    </source>
</evidence>
<accession>A0AAN8R968</accession>
<dbReference type="SMART" id="SM00248">
    <property type="entry name" value="ANK"/>
    <property type="match status" value="2"/>
</dbReference>
<dbReference type="PROSITE" id="PS50088">
    <property type="entry name" value="ANK_REPEAT"/>
    <property type="match status" value="2"/>
</dbReference>
<evidence type="ECO:0000256" key="4">
    <source>
        <dbReference type="SAM" id="Phobius"/>
    </source>
</evidence>
<evidence type="ECO:0000256" key="1">
    <source>
        <dbReference type="ARBA" id="ARBA00022737"/>
    </source>
</evidence>
<evidence type="ECO:0000256" key="3">
    <source>
        <dbReference type="PROSITE-ProRule" id="PRU00023"/>
    </source>
</evidence>
<protein>
    <submittedName>
        <fullName evidence="5">Uncharacterized protein</fullName>
    </submittedName>
</protein>
<sequence>MDHQTPLHYAAKNDTVGALRVLLQYGADISAQDYKKRTPLQLAANLDRSEAARTLMVLGADAGVKDSDGQLCITTMIDKITSVAHLALNQFHGTDRMTRQQFYYLHLLEPEPPCKQNPQGQGSQERVASEPTHHQLGDWILLLLDFLFIVSWTTVAISVSVIRNKDPYVFPEDWWRVFGVVVALGLTVLEVGREVAEMIGSRRKLRSRQR</sequence>
<feature type="repeat" description="ANK" evidence="3">
    <location>
        <begin position="2"/>
        <end position="34"/>
    </location>
</feature>
<dbReference type="Pfam" id="PF12796">
    <property type="entry name" value="Ank_2"/>
    <property type="match status" value="1"/>
</dbReference>
<gene>
    <name evidence="5" type="ORF">J4Q44_G00007960</name>
</gene>
<feature type="transmembrane region" description="Helical" evidence="4">
    <location>
        <begin position="139"/>
        <end position="162"/>
    </location>
</feature>
<evidence type="ECO:0000313" key="5">
    <source>
        <dbReference type="EMBL" id="KAK6328818.1"/>
    </source>
</evidence>
<dbReference type="GO" id="GO:0005634">
    <property type="term" value="C:nucleus"/>
    <property type="evidence" value="ECO:0007669"/>
    <property type="project" value="TreeGrafter"/>
</dbReference>
<dbReference type="InterPro" id="IPR002110">
    <property type="entry name" value="Ankyrin_rpt"/>
</dbReference>
<dbReference type="InterPro" id="IPR050776">
    <property type="entry name" value="Ank_Repeat/CDKN_Inhibitor"/>
</dbReference>
<dbReference type="Proteomes" id="UP001356427">
    <property type="component" value="Unassembled WGS sequence"/>
</dbReference>
<feature type="transmembrane region" description="Helical" evidence="4">
    <location>
        <begin position="174"/>
        <end position="196"/>
    </location>
</feature>
<keyword evidence="6" id="KW-1185">Reference proteome</keyword>
<reference evidence="5 6" key="1">
    <citation type="submission" date="2021-04" db="EMBL/GenBank/DDBJ databases">
        <authorList>
            <person name="De Guttry C."/>
            <person name="Zahm M."/>
            <person name="Klopp C."/>
            <person name="Cabau C."/>
            <person name="Louis A."/>
            <person name="Berthelot C."/>
            <person name="Parey E."/>
            <person name="Roest Crollius H."/>
            <person name="Montfort J."/>
            <person name="Robinson-Rechavi M."/>
            <person name="Bucao C."/>
            <person name="Bouchez O."/>
            <person name="Gislard M."/>
            <person name="Lluch J."/>
            <person name="Milhes M."/>
            <person name="Lampietro C."/>
            <person name="Lopez Roques C."/>
            <person name="Donnadieu C."/>
            <person name="Braasch I."/>
            <person name="Desvignes T."/>
            <person name="Postlethwait J."/>
            <person name="Bobe J."/>
            <person name="Wedekind C."/>
            <person name="Guiguen Y."/>
        </authorList>
    </citation>
    <scope>NUCLEOTIDE SEQUENCE [LARGE SCALE GENOMIC DNA]</scope>
    <source>
        <strain evidence="5">Cs_M1</strain>
        <tissue evidence="5">Blood</tissue>
    </source>
</reference>
<name>A0AAN8R968_9TELE</name>
<organism evidence="5 6">
    <name type="scientific">Coregonus suidteri</name>
    <dbReference type="NCBI Taxonomy" id="861788"/>
    <lineage>
        <taxon>Eukaryota</taxon>
        <taxon>Metazoa</taxon>
        <taxon>Chordata</taxon>
        <taxon>Craniata</taxon>
        <taxon>Vertebrata</taxon>
        <taxon>Euteleostomi</taxon>
        <taxon>Actinopterygii</taxon>
        <taxon>Neopterygii</taxon>
        <taxon>Teleostei</taxon>
        <taxon>Protacanthopterygii</taxon>
        <taxon>Salmoniformes</taxon>
        <taxon>Salmonidae</taxon>
        <taxon>Coregoninae</taxon>
        <taxon>Coregonus</taxon>
    </lineage>
</organism>
<dbReference type="Gene3D" id="1.25.40.20">
    <property type="entry name" value="Ankyrin repeat-containing domain"/>
    <property type="match status" value="1"/>
</dbReference>
<dbReference type="PROSITE" id="PS50297">
    <property type="entry name" value="ANK_REP_REGION"/>
    <property type="match status" value="1"/>
</dbReference>
<keyword evidence="4" id="KW-0812">Transmembrane</keyword>
<keyword evidence="4" id="KW-1133">Transmembrane helix</keyword>
<evidence type="ECO:0000313" key="6">
    <source>
        <dbReference type="Proteomes" id="UP001356427"/>
    </source>
</evidence>
<dbReference type="InterPro" id="IPR036770">
    <property type="entry name" value="Ankyrin_rpt-contain_sf"/>
</dbReference>
<dbReference type="SUPFAM" id="SSF48403">
    <property type="entry name" value="Ankyrin repeat"/>
    <property type="match status" value="1"/>
</dbReference>
<feature type="repeat" description="ANK" evidence="3">
    <location>
        <begin position="35"/>
        <end position="67"/>
    </location>
</feature>
<proteinExistence type="predicted"/>
<keyword evidence="4" id="KW-0472">Membrane</keyword>
<keyword evidence="2 3" id="KW-0040">ANK repeat</keyword>
<comment type="caution">
    <text evidence="5">The sequence shown here is derived from an EMBL/GenBank/DDBJ whole genome shotgun (WGS) entry which is preliminary data.</text>
</comment>
<keyword evidence="1" id="KW-0677">Repeat</keyword>
<dbReference type="PANTHER" id="PTHR24201:SF16">
    <property type="entry name" value="ANKYRIN-1-LIKE-RELATED"/>
    <property type="match status" value="1"/>
</dbReference>